<proteinExistence type="predicted"/>
<organism evidence="2 3">
    <name type="scientific">Morella rubra</name>
    <name type="common">Chinese bayberry</name>
    <dbReference type="NCBI Taxonomy" id="262757"/>
    <lineage>
        <taxon>Eukaryota</taxon>
        <taxon>Viridiplantae</taxon>
        <taxon>Streptophyta</taxon>
        <taxon>Embryophyta</taxon>
        <taxon>Tracheophyta</taxon>
        <taxon>Spermatophyta</taxon>
        <taxon>Magnoliopsida</taxon>
        <taxon>eudicotyledons</taxon>
        <taxon>Gunneridae</taxon>
        <taxon>Pentapetalae</taxon>
        <taxon>rosids</taxon>
        <taxon>fabids</taxon>
        <taxon>Fagales</taxon>
        <taxon>Myricaceae</taxon>
        <taxon>Morella</taxon>
    </lineage>
</organism>
<reference evidence="2 3" key="1">
    <citation type="journal article" date="2019" name="Plant Biotechnol. J.">
        <title>The red bayberry genome and genetic basis of sex determination.</title>
        <authorList>
            <person name="Jia H.M."/>
            <person name="Jia H.J."/>
            <person name="Cai Q.L."/>
            <person name="Wang Y."/>
            <person name="Zhao H.B."/>
            <person name="Yang W.F."/>
            <person name="Wang G.Y."/>
            <person name="Li Y.H."/>
            <person name="Zhan D.L."/>
            <person name="Shen Y.T."/>
            <person name="Niu Q.F."/>
            <person name="Chang L."/>
            <person name="Qiu J."/>
            <person name="Zhao L."/>
            <person name="Xie H.B."/>
            <person name="Fu W.Y."/>
            <person name="Jin J."/>
            <person name="Li X.W."/>
            <person name="Jiao Y."/>
            <person name="Zhou C.C."/>
            <person name="Tu T."/>
            <person name="Chai C.Y."/>
            <person name="Gao J.L."/>
            <person name="Fan L.J."/>
            <person name="van de Weg E."/>
            <person name="Wang J.Y."/>
            <person name="Gao Z.S."/>
        </authorList>
    </citation>
    <scope>NUCLEOTIDE SEQUENCE [LARGE SCALE GENOMIC DNA]</scope>
    <source>
        <tissue evidence="2">Leaves</tissue>
    </source>
</reference>
<feature type="region of interest" description="Disordered" evidence="1">
    <location>
        <begin position="1"/>
        <end position="30"/>
    </location>
</feature>
<evidence type="ECO:0000313" key="2">
    <source>
        <dbReference type="EMBL" id="KAB1199118.1"/>
    </source>
</evidence>
<evidence type="ECO:0000313" key="3">
    <source>
        <dbReference type="Proteomes" id="UP000516437"/>
    </source>
</evidence>
<feature type="compositionally biased region" description="Polar residues" evidence="1">
    <location>
        <begin position="7"/>
        <end position="30"/>
    </location>
</feature>
<evidence type="ECO:0000256" key="1">
    <source>
        <dbReference type="SAM" id="MobiDB-lite"/>
    </source>
</evidence>
<dbReference type="Proteomes" id="UP000516437">
    <property type="component" value="Unassembled WGS sequence"/>
</dbReference>
<name>A0A6A1UG12_9ROSI</name>
<protein>
    <submittedName>
        <fullName evidence="2">Uncharacterized protein</fullName>
    </submittedName>
</protein>
<sequence>MEALGPSVSSSLSRTAPTSKPLSLCNQSRKTPSHPYFTETLHPYGWKSKIDDQDCSDSGFFGGDKSSGSRGHLPNSCVRCWLSYSGCGRCHREDVRCVEDQAGWFRETRTIFYAPDVVGFSLGSRGNDSSLVKFGPFLSFLQYTFSPIL</sequence>
<gene>
    <name evidence="2" type="ORF">CJ030_MR0G027286</name>
</gene>
<accession>A0A6A1UG12</accession>
<dbReference type="AlphaFoldDB" id="A0A6A1UG12"/>
<keyword evidence="3" id="KW-1185">Reference proteome</keyword>
<comment type="caution">
    <text evidence="2">The sequence shown here is derived from an EMBL/GenBank/DDBJ whole genome shotgun (WGS) entry which is preliminary data.</text>
</comment>
<dbReference type="EMBL" id="RXIC02000495">
    <property type="protein sequence ID" value="KAB1199118.1"/>
    <property type="molecule type" value="Genomic_DNA"/>
</dbReference>